<dbReference type="SUPFAM" id="SSF69279">
    <property type="entry name" value="Phage tail proteins"/>
    <property type="match status" value="1"/>
</dbReference>
<organism evidence="1 2">
    <name type="scientific">Paraburkholderia fungorum</name>
    <dbReference type="NCBI Taxonomy" id="134537"/>
    <lineage>
        <taxon>Bacteria</taxon>
        <taxon>Pseudomonadati</taxon>
        <taxon>Pseudomonadota</taxon>
        <taxon>Betaproteobacteria</taxon>
        <taxon>Burkholderiales</taxon>
        <taxon>Burkholderiaceae</taxon>
        <taxon>Paraburkholderia</taxon>
    </lineage>
</organism>
<reference evidence="2" key="1">
    <citation type="submission" date="2016-10" db="EMBL/GenBank/DDBJ databases">
        <authorList>
            <person name="Varghese N."/>
        </authorList>
    </citation>
    <scope>NUCLEOTIDE SEQUENCE [LARGE SCALE GENOMIC DNA]</scope>
    <source>
        <strain evidence="2">GAS106B</strain>
    </source>
</reference>
<dbReference type="OrthoDB" id="8586932at2"/>
<dbReference type="RefSeq" id="WP_074770027.1">
    <property type="nucleotide sequence ID" value="NZ_FNKP01000002.1"/>
</dbReference>
<proteinExistence type="predicted"/>
<dbReference type="Proteomes" id="UP000183487">
    <property type="component" value="Unassembled WGS sequence"/>
</dbReference>
<dbReference type="AlphaFoldDB" id="A0A1H1IK00"/>
<keyword evidence="2" id="KW-1185">Reference proteome</keyword>
<evidence type="ECO:0000313" key="2">
    <source>
        <dbReference type="Proteomes" id="UP000183487"/>
    </source>
</evidence>
<evidence type="ECO:0000313" key="1">
    <source>
        <dbReference type="EMBL" id="SDR37698.1"/>
    </source>
</evidence>
<name>A0A1H1IK00_9BURK</name>
<protein>
    <submittedName>
        <fullName evidence="1">Phage protein D</fullName>
    </submittedName>
</protein>
<accession>A0A1H1IK00</accession>
<gene>
    <name evidence="1" type="ORF">SAMN05443245_5255</name>
</gene>
<sequence>MTAFLSPSGRQPRGAVKVNGELITGWLDFELDNNTYYAADTFRCKFAGALLPVDRNAIWFSNQQDMFVELFIGFPKDVNSFSPSDLTSWIYGQVDHIEIDPVTNTIDVDGRDLTRVFIDEKTTQKWPNQTSSQIATALAKKHGLTPVVTATTTTVGKYYEIDHVNMTDERSEWDILNYLADLEGFKVWVRGQSLYFQPAPDPTKATPYPIVWQPASTSSGPKANFEAIKLQRALTVSRGIQVKIRSWNKKYAKGFTVNYPSSVKTIKVGSSSIGSGGQIYSKTVANLTQDQALQYAQNWYKQLVAHEMKIEGLTMPGDNDLDITSIIQFDGTGTAFDQQYFPDNINRSMSFDGGYSMTVSAKNHAPNSEVVV</sequence>
<dbReference type="EMBL" id="FNKP01000002">
    <property type="protein sequence ID" value="SDR37698.1"/>
    <property type="molecule type" value="Genomic_DNA"/>
</dbReference>